<keyword evidence="3" id="KW-0732">Signal</keyword>
<evidence type="ECO:0000313" key="5">
    <source>
        <dbReference type="EMBL" id="WPB83947.1"/>
    </source>
</evidence>
<dbReference type="Pfam" id="PF25967">
    <property type="entry name" value="RND-MFP_C"/>
    <property type="match status" value="1"/>
</dbReference>
<dbReference type="InterPro" id="IPR051909">
    <property type="entry name" value="MFP_Cation_Efflux"/>
</dbReference>
<dbReference type="InterPro" id="IPR058627">
    <property type="entry name" value="MdtA-like_C"/>
</dbReference>
<dbReference type="Gene3D" id="2.40.50.100">
    <property type="match status" value="1"/>
</dbReference>
<reference evidence="5 6" key="1">
    <citation type="submission" date="2023-11" db="EMBL/GenBank/DDBJ databases">
        <title>Arctic aerobic anoxygenic photoheterotroph Sediminicoccus rosea KRV36 adapts its photosynthesis to long days of polar summer.</title>
        <authorList>
            <person name="Tomasch J."/>
            <person name="Kopejtka K."/>
            <person name="Bily T."/>
            <person name="Gardiner A.T."/>
            <person name="Gardian Z."/>
            <person name="Shivaramu S."/>
            <person name="Koblizek M."/>
            <person name="Engelhardt F."/>
            <person name="Kaftan D."/>
        </authorList>
    </citation>
    <scope>NUCLEOTIDE SEQUENCE [LARGE SCALE GENOMIC DNA]</scope>
    <source>
        <strain evidence="5 6">R-30</strain>
    </source>
</reference>
<dbReference type="SUPFAM" id="SSF111369">
    <property type="entry name" value="HlyD-like secretion proteins"/>
    <property type="match status" value="1"/>
</dbReference>
<evidence type="ECO:0000313" key="6">
    <source>
        <dbReference type="Proteomes" id="UP001305521"/>
    </source>
</evidence>
<proteinExistence type="predicted"/>
<dbReference type="Proteomes" id="UP001305521">
    <property type="component" value="Chromosome"/>
</dbReference>
<feature type="chain" id="PRO_5045545156" evidence="3">
    <location>
        <begin position="20"/>
        <end position="555"/>
    </location>
</feature>
<evidence type="ECO:0000256" key="2">
    <source>
        <dbReference type="SAM" id="MobiDB-lite"/>
    </source>
</evidence>
<organism evidence="5 6">
    <name type="scientific">Sediminicoccus rosea</name>
    <dbReference type="NCBI Taxonomy" id="1225128"/>
    <lineage>
        <taxon>Bacteria</taxon>
        <taxon>Pseudomonadati</taxon>
        <taxon>Pseudomonadota</taxon>
        <taxon>Alphaproteobacteria</taxon>
        <taxon>Acetobacterales</taxon>
        <taxon>Roseomonadaceae</taxon>
        <taxon>Sediminicoccus</taxon>
    </lineage>
</organism>
<gene>
    <name evidence="5" type="ORF">R9Z33_17770</name>
</gene>
<evidence type="ECO:0000256" key="3">
    <source>
        <dbReference type="SAM" id="SignalP"/>
    </source>
</evidence>
<accession>A0ABZ0PEP0</accession>
<feature type="signal peptide" evidence="3">
    <location>
        <begin position="1"/>
        <end position="19"/>
    </location>
</feature>
<feature type="domain" description="Multidrug resistance protein MdtA-like C-terminal permuted SH3" evidence="4">
    <location>
        <begin position="490"/>
        <end position="548"/>
    </location>
</feature>
<dbReference type="PANTHER" id="PTHR30097:SF4">
    <property type="entry name" value="SLR6042 PROTEIN"/>
    <property type="match status" value="1"/>
</dbReference>
<dbReference type="Gene3D" id="2.40.30.170">
    <property type="match status" value="1"/>
</dbReference>
<protein>
    <submittedName>
        <fullName evidence="5">Efflux RND transporter periplasmic adaptor subunit</fullName>
    </submittedName>
</protein>
<keyword evidence="6" id="KW-1185">Reference proteome</keyword>
<dbReference type="Gene3D" id="1.10.287.470">
    <property type="entry name" value="Helix hairpin bin"/>
    <property type="match status" value="1"/>
</dbReference>
<evidence type="ECO:0000259" key="4">
    <source>
        <dbReference type="Pfam" id="PF25967"/>
    </source>
</evidence>
<dbReference type="RefSeq" id="WP_318647904.1">
    <property type="nucleotide sequence ID" value="NZ_CP137852.1"/>
</dbReference>
<name>A0ABZ0PEP0_9PROT</name>
<sequence>MRLLLLLSLSLGLAAPLQAHPGHDEETPPVAAALPRTEAHSEAFEIVAVLGPGGVLTLWLDRWADNAPVDGAVTLTIEGQEVAAQRQGIGLFVARHPALAQAGRRDIVFTVTAGEEMDLLTATLDVPTHPAVQGGGATLPGWLLGAPLQVGGGIALLLLGVLLGRGSVRRPLPPLVEEPASIQPAPSPQPALPRRAAALALSVTLAGVGAPARAETARPASAPAEAPRRLEDGAIFLPKASQRLLAIRTQVTEASEASAALRMVGTLVPDPNASGRVQPSQTGRLEPGDQGFPTLGQRVERGQVLAYVTPTYTAAERGGLIQNAAELDAQITILDARVRRLNSLRGTVAEREIQDAQAELAGARQRRTAIQPALSGREPLVAPVAGIVSTVRGAVGQLVDSAVTVFDIVDPSRLWVEALAFDRAAVERVTGATATLADGRVLELGFVGRGLTVRQQAIPMNFRVEAPPADAPIGASVLVTLRTARAVQGLVLPADAVVRSAEGPPVVFEHATAERFLPRQVRVQPLDGSRVVVTAGLEPGRRVVIQGAALIAQVR</sequence>
<evidence type="ECO:0000256" key="1">
    <source>
        <dbReference type="ARBA" id="ARBA00022448"/>
    </source>
</evidence>
<dbReference type="Gene3D" id="2.40.420.20">
    <property type="match status" value="1"/>
</dbReference>
<dbReference type="PANTHER" id="PTHR30097">
    <property type="entry name" value="CATION EFFLUX SYSTEM PROTEIN CUSB"/>
    <property type="match status" value="1"/>
</dbReference>
<dbReference type="EMBL" id="CP137852">
    <property type="protein sequence ID" value="WPB83947.1"/>
    <property type="molecule type" value="Genomic_DNA"/>
</dbReference>
<keyword evidence="1" id="KW-0813">Transport</keyword>
<feature type="region of interest" description="Disordered" evidence="2">
    <location>
        <begin position="270"/>
        <end position="295"/>
    </location>
</feature>